<dbReference type="STRING" id="8187.ENSLCAP00010045839"/>
<dbReference type="GO" id="GO:0042953">
    <property type="term" value="P:lipoprotein transport"/>
    <property type="evidence" value="ECO:0007669"/>
    <property type="project" value="TreeGrafter"/>
</dbReference>
<sequence>MCGISEERCSVYKILHYSAITDNFRRFVYDYEAETFNGVNGATDNKSGPKVSCKVEVDVPQTCSFILRTTECSLSEISGVDAEGNLVYRPAAGAEAFRAAMITVEGQTDVKLYPEDNEPVNILNVKRGIISALIVPAMEEEKNKEMVPTVHGVCTTDFTVNSRQDIATDVTVTRDLSKCDWFFARRQDTSPLALISGMVRNYPLSKMISSTQTCNYKFDNHKKHMTSGTCTEKHLFLPLSHQNEYGISAMVKQTVTLRETAKINDRIFERSECYSFFQSSPVQSKDAAIATMQQLKTLSQGEDRASLFHKLVSEVRGLNADVLGSAVDEMVDMSMPLTFQALVQCGTPECTSAILKVLRTFDESALEVDATVYALGLVSNPSRLMVKDMLAMAQYKQSKPIMYALSNITAVSEFMASLLGADCAGEKDLTFLTLRVVGNMGDAMEAADPAIKATLLKCMRQPATTLAVQLAAIQAFRRISVTDEVRSNLQRVCQYPKGAVQKRLAAYLILMRNPQDSDMEILKKLLNQEQNMQIKAFVTSHVYNIISSTDSETQKIGKKIMDALQGTDISTHNDYATKSRNYKLGLAHENMQAAVQGNIVFDPSSQLPREVLLETTLKAFGFSMDIWEVGMEGKGFEPSIDALFGKNGFFPDTVSKAIYWGQKVLYILCGITSVPENLVREIMRNFNKLVKDLQSQESPEAMAYLKIMGNELGYIKANEMKSMAYNAFMYGEILMKLIPTKVLFCTPVICSI</sequence>
<name>A0A4W6F598_LATCA</name>
<evidence type="ECO:0000256" key="18">
    <source>
        <dbReference type="ARBA" id="ARBA00023313"/>
    </source>
</evidence>
<evidence type="ECO:0000256" key="8">
    <source>
        <dbReference type="ARBA" id="ARBA00022548"/>
    </source>
</evidence>
<keyword evidence="15" id="KW-1207">Sterol metabolism</keyword>
<keyword evidence="16" id="KW-0325">Glycoprotein</keyword>
<proteinExistence type="predicted"/>
<dbReference type="GO" id="GO:0050750">
    <property type="term" value="F:low-density lipoprotein particle receptor binding"/>
    <property type="evidence" value="ECO:0007669"/>
    <property type="project" value="TreeGrafter"/>
</dbReference>
<dbReference type="InterPro" id="IPR001747">
    <property type="entry name" value="Vitellogenin_N"/>
</dbReference>
<evidence type="ECO:0000256" key="4">
    <source>
        <dbReference type="ARBA" id="ARBA00022448"/>
    </source>
</evidence>
<dbReference type="GO" id="GO:0006642">
    <property type="term" value="P:triglyceride mobilization"/>
    <property type="evidence" value="ECO:0007669"/>
    <property type="project" value="TreeGrafter"/>
</dbReference>
<evidence type="ECO:0000256" key="10">
    <source>
        <dbReference type="ARBA" id="ARBA00022677"/>
    </source>
</evidence>
<dbReference type="Pfam" id="PF01347">
    <property type="entry name" value="Vitellogenin_N"/>
    <property type="match status" value="2"/>
</dbReference>
<evidence type="ECO:0000256" key="1">
    <source>
        <dbReference type="ARBA" id="ARBA00004496"/>
    </source>
</evidence>
<reference evidence="22" key="1">
    <citation type="submission" date="2015-09" db="EMBL/GenBank/DDBJ databases">
        <authorList>
            <person name="Sai Rama Sridatta P."/>
        </authorList>
    </citation>
    <scope>NUCLEOTIDE SEQUENCE [LARGE SCALE GENOMIC DNA]</scope>
</reference>
<dbReference type="Gene3D" id="2.20.50.20">
    <property type="entry name" value="Lipovitellin. Chain A, domain 3"/>
    <property type="match status" value="1"/>
</dbReference>
<keyword evidence="13" id="KW-0445">Lipid transport</keyword>
<evidence type="ECO:0000256" key="17">
    <source>
        <dbReference type="ARBA" id="ARBA00023221"/>
    </source>
</evidence>
<dbReference type="GO" id="GO:0120020">
    <property type="term" value="F:cholesterol transfer activity"/>
    <property type="evidence" value="ECO:0007669"/>
    <property type="project" value="TreeGrafter"/>
</dbReference>
<keyword evidence="9" id="KW-0358">Heparin-binding</keyword>
<evidence type="ECO:0000256" key="3">
    <source>
        <dbReference type="ARBA" id="ARBA00004613"/>
    </source>
</evidence>
<dbReference type="PANTHER" id="PTHR13769:SF1">
    <property type="entry name" value="APOLIPOPROTEIN B-100"/>
    <property type="match status" value="1"/>
</dbReference>
<dbReference type="InterPro" id="IPR015819">
    <property type="entry name" value="Lipid_transp_b-sht_shell"/>
</dbReference>
<protein>
    <recommendedName>
        <fullName evidence="20">Vitellogenin domain-containing protein</fullName>
    </recommendedName>
</protein>
<keyword evidence="11" id="KW-0427">LDL</keyword>
<dbReference type="InterPro" id="IPR015817">
    <property type="entry name" value="Vitellinogen_open_b-sht_sub1"/>
</dbReference>
<dbReference type="InterPro" id="IPR011030">
    <property type="entry name" value="Lipovitellin_superhlx_dom"/>
</dbReference>
<dbReference type="GO" id="GO:0030301">
    <property type="term" value="P:cholesterol transport"/>
    <property type="evidence" value="ECO:0007669"/>
    <property type="project" value="TreeGrafter"/>
</dbReference>
<dbReference type="Proteomes" id="UP000314980">
    <property type="component" value="Unassembled WGS sequence"/>
</dbReference>
<dbReference type="InterPro" id="IPR052418">
    <property type="entry name" value="Apolipoprotein_B"/>
</dbReference>
<dbReference type="GO" id="GO:0005811">
    <property type="term" value="C:lipid droplet"/>
    <property type="evidence" value="ECO:0007669"/>
    <property type="project" value="UniProtKB-SubCell"/>
</dbReference>
<keyword evidence="5" id="KW-0963">Cytoplasm</keyword>
<evidence type="ECO:0000256" key="13">
    <source>
        <dbReference type="ARBA" id="ARBA00023055"/>
    </source>
</evidence>
<evidence type="ECO:0000256" key="2">
    <source>
        <dbReference type="ARBA" id="ARBA00004502"/>
    </source>
</evidence>
<keyword evidence="12" id="KW-0732">Signal</keyword>
<keyword evidence="18" id="KW-0850">VLDL</keyword>
<dbReference type="GO" id="GO:0008201">
    <property type="term" value="F:heparin binding"/>
    <property type="evidence" value="ECO:0007669"/>
    <property type="project" value="UniProtKB-KW"/>
</dbReference>
<keyword evidence="4" id="KW-0813">Transport</keyword>
<evidence type="ECO:0000256" key="9">
    <source>
        <dbReference type="ARBA" id="ARBA00022674"/>
    </source>
</evidence>
<dbReference type="GO" id="GO:0008203">
    <property type="term" value="P:cholesterol metabolic process"/>
    <property type="evidence" value="ECO:0007669"/>
    <property type="project" value="UniProtKB-KW"/>
</dbReference>
<comment type="subcellular location">
    <subcellularLocation>
        <location evidence="1">Cytoplasm</location>
    </subcellularLocation>
    <subcellularLocation>
        <location evidence="2">Lipid droplet</location>
    </subcellularLocation>
    <subcellularLocation>
        <location evidence="3">Secreted</location>
    </subcellularLocation>
</comment>
<evidence type="ECO:0000313" key="21">
    <source>
        <dbReference type="Ensembl" id="ENSLCAP00010045839.1"/>
    </source>
</evidence>
<keyword evidence="8" id="KW-0153">Cholesterol metabolism</keyword>
<dbReference type="GO" id="GO:0005737">
    <property type="term" value="C:cytoplasm"/>
    <property type="evidence" value="ECO:0007669"/>
    <property type="project" value="UniProtKB-SubCell"/>
</dbReference>
<dbReference type="PANTHER" id="PTHR13769">
    <property type="entry name" value="APOLIPOPROTEIN B"/>
    <property type="match status" value="1"/>
</dbReference>
<dbReference type="SMART" id="SM01169">
    <property type="entry name" value="DUF1943"/>
    <property type="match status" value="1"/>
</dbReference>
<evidence type="ECO:0000256" key="7">
    <source>
        <dbReference type="ARBA" id="ARBA00022525"/>
    </source>
</evidence>
<evidence type="ECO:0000313" key="22">
    <source>
        <dbReference type="Proteomes" id="UP000314980"/>
    </source>
</evidence>
<dbReference type="GeneTree" id="ENSGT00590000083139"/>
<keyword evidence="7" id="KW-0964">Secreted</keyword>
<dbReference type="InParanoid" id="A0A4W6F598"/>
<dbReference type="SUPFAM" id="SSF56968">
    <property type="entry name" value="Lipovitellin-phosvitin complex, beta-sheet shell regions"/>
    <property type="match status" value="2"/>
</dbReference>
<keyword evidence="22" id="KW-1185">Reference proteome</keyword>
<dbReference type="FunFam" id="2.30.230.10:FF:000003">
    <property type="entry name" value="Apolipoprotein B"/>
    <property type="match status" value="1"/>
</dbReference>
<evidence type="ECO:0000259" key="20">
    <source>
        <dbReference type="PROSITE" id="PS51211"/>
    </source>
</evidence>
<evidence type="ECO:0000256" key="12">
    <source>
        <dbReference type="ARBA" id="ARBA00022729"/>
    </source>
</evidence>
<evidence type="ECO:0000256" key="5">
    <source>
        <dbReference type="ARBA" id="ARBA00022490"/>
    </source>
</evidence>
<dbReference type="Pfam" id="PF09172">
    <property type="entry name" value="Vit_open_b-sht"/>
    <property type="match status" value="1"/>
</dbReference>
<dbReference type="InterPro" id="IPR015255">
    <property type="entry name" value="Vitellinogen_open_b-sht"/>
</dbReference>
<dbReference type="GO" id="GO:0042632">
    <property type="term" value="P:cholesterol homeostasis"/>
    <property type="evidence" value="ECO:0007669"/>
    <property type="project" value="TreeGrafter"/>
</dbReference>
<comment type="caution">
    <text evidence="19">Lacks conserved residue(s) required for the propagation of feature annotation.</text>
</comment>
<evidence type="ECO:0000256" key="15">
    <source>
        <dbReference type="ARBA" id="ARBA00023166"/>
    </source>
</evidence>
<dbReference type="GO" id="GO:0034362">
    <property type="term" value="C:low-density lipoprotein particle"/>
    <property type="evidence" value="ECO:0007669"/>
    <property type="project" value="UniProtKB-KW"/>
</dbReference>
<dbReference type="SUPFAM" id="SSF48431">
    <property type="entry name" value="Lipovitellin-phosvitin complex, superhelical domain"/>
    <property type="match status" value="1"/>
</dbReference>
<organism evidence="21 22">
    <name type="scientific">Lates calcarifer</name>
    <name type="common">Barramundi</name>
    <name type="synonym">Holocentrus calcarifer</name>
    <dbReference type="NCBI Taxonomy" id="8187"/>
    <lineage>
        <taxon>Eukaryota</taxon>
        <taxon>Metazoa</taxon>
        <taxon>Chordata</taxon>
        <taxon>Craniata</taxon>
        <taxon>Vertebrata</taxon>
        <taxon>Euteleostomi</taxon>
        <taxon>Actinopterygii</taxon>
        <taxon>Neopterygii</taxon>
        <taxon>Teleostei</taxon>
        <taxon>Neoteleostei</taxon>
        <taxon>Acanthomorphata</taxon>
        <taxon>Carangaria</taxon>
        <taxon>Carangaria incertae sedis</taxon>
        <taxon>Centropomidae</taxon>
        <taxon>Lates</taxon>
    </lineage>
</organism>
<dbReference type="SMART" id="SM00638">
    <property type="entry name" value="LPD_N"/>
    <property type="match status" value="1"/>
</dbReference>
<evidence type="ECO:0000256" key="6">
    <source>
        <dbReference type="ARBA" id="ARBA00022513"/>
    </source>
</evidence>
<evidence type="ECO:0000256" key="19">
    <source>
        <dbReference type="PROSITE-ProRule" id="PRU00557"/>
    </source>
</evidence>
<dbReference type="AlphaFoldDB" id="A0A4W6F598"/>
<evidence type="ECO:0000256" key="16">
    <source>
        <dbReference type="ARBA" id="ARBA00023180"/>
    </source>
</evidence>
<evidence type="ECO:0000256" key="14">
    <source>
        <dbReference type="ARBA" id="ARBA00023098"/>
    </source>
</evidence>
<dbReference type="InterPro" id="IPR015816">
    <property type="entry name" value="Vitellinogen_b-sht_N"/>
</dbReference>
<keyword evidence="17" id="KW-0753">Steroid metabolism</keyword>
<dbReference type="Ensembl" id="ENSLCAT00010046951.1">
    <property type="protein sequence ID" value="ENSLCAP00010045839.1"/>
    <property type="gene ID" value="ENSLCAG00010021297.1"/>
</dbReference>
<feature type="domain" description="Vitellogenin" evidence="20">
    <location>
        <begin position="21"/>
        <end position="611"/>
    </location>
</feature>
<dbReference type="PROSITE" id="PS51211">
    <property type="entry name" value="VITELLOGENIN"/>
    <property type="match status" value="1"/>
</dbReference>
<evidence type="ECO:0000256" key="11">
    <source>
        <dbReference type="ARBA" id="ARBA00022710"/>
    </source>
</evidence>
<keyword evidence="10" id="KW-0551">Lipid droplet</keyword>
<reference evidence="21" key="2">
    <citation type="submission" date="2025-08" db="UniProtKB">
        <authorList>
            <consortium name="Ensembl"/>
        </authorList>
    </citation>
    <scope>IDENTIFICATION</scope>
</reference>
<dbReference type="GO" id="GO:0034361">
    <property type="term" value="C:very-low-density lipoprotein particle"/>
    <property type="evidence" value="ECO:0007669"/>
    <property type="project" value="UniProtKB-KW"/>
</dbReference>
<dbReference type="Gene3D" id="1.25.10.20">
    <property type="entry name" value="Vitellinogen, superhelical"/>
    <property type="match status" value="1"/>
</dbReference>
<dbReference type="Gene3D" id="2.30.230.10">
    <property type="entry name" value="Lipovitellin, beta-sheet shell regions, chain A"/>
    <property type="match status" value="1"/>
</dbReference>
<keyword evidence="14" id="KW-0443">Lipid metabolism</keyword>
<accession>A0A4W6F598</accession>
<keyword evidence="6" id="KW-0162">Chylomicron</keyword>
<reference evidence="21" key="3">
    <citation type="submission" date="2025-09" db="UniProtKB">
        <authorList>
            <consortium name="Ensembl"/>
        </authorList>
    </citation>
    <scope>IDENTIFICATION</scope>
</reference>
<dbReference type="GO" id="GO:0034359">
    <property type="term" value="C:mature chylomicron"/>
    <property type="evidence" value="ECO:0007669"/>
    <property type="project" value="TreeGrafter"/>
</dbReference>